<dbReference type="Gene3D" id="3.40.140.10">
    <property type="entry name" value="Cytidine Deaminase, domain 2"/>
    <property type="match status" value="1"/>
</dbReference>
<feature type="region of interest" description="Disordered" evidence="1">
    <location>
        <begin position="115"/>
        <end position="136"/>
    </location>
</feature>
<feature type="compositionally biased region" description="Polar residues" evidence="1">
    <location>
        <begin position="1450"/>
        <end position="1459"/>
    </location>
</feature>
<feature type="region of interest" description="Disordered" evidence="1">
    <location>
        <begin position="1906"/>
        <end position="1963"/>
    </location>
</feature>
<feature type="region of interest" description="Disordered" evidence="1">
    <location>
        <begin position="2020"/>
        <end position="2042"/>
    </location>
</feature>
<feature type="region of interest" description="Disordered" evidence="1">
    <location>
        <begin position="580"/>
        <end position="630"/>
    </location>
</feature>
<feature type="compositionally biased region" description="Polar residues" evidence="1">
    <location>
        <begin position="1920"/>
        <end position="1931"/>
    </location>
</feature>
<protein>
    <submittedName>
        <fullName evidence="2">Uncharacterized protein</fullName>
    </submittedName>
</protein>
<feature type="compositionally biased region" description="Low complexity" evidence="1">
    <location>
        <begin position="1180"/>
        <end position="1191"/>
    </location>
</feature>
<evidence type="ECO:0000313" key="3">
    <source>
        <dbReference type="Proteomes" id="UP000030763"/>
    </source>
</evidence>
<feature type="region of interest" description="Disordered" evidence="1">
    <location>
        <begin position="365"/>
        <end position="559"/>
    </location>
</feature>
<dbReference type="OMA" id="RCLYTES"/>
<name>U6M8S5_EIMMA</name>
<dbReference type="GO" id="GO:0045944">
    <property type="term" value="P:positive regulation of transcription by RNA polymerase II"/>
    <property type="evidence" value="ECO:0007669"/>
    <property type="project" value="TreeGrafter"/>
</dbReference>
<dbReference type="Proteomes" id="UP000030763">
    <property type="component" value="Unassembled WGS sequence"/>
</dbReference>
<dbReference type="PANTHER" id="PTHR46007">
    <property type="entry name" value="MEDIATOR OF RNA POLYMERASE II TRANSCRIPTION SUBUNIT 12"/>
    <property type="match status" value="1"/>
</dbReference>
<dbReference type="VEuPathDB" id="ToxoDB:EMWEY_00032330"/>
<feature type="compositionally biased region" description="Low complexity" evidence="1">
    <location>
        <begin position="301"/>
        <end position="327"/>
    </location>
</feature>
<feature type="region of interest" description="Disordered" evidence="1">
    <location>
        <begin position="294"/>
        <end position="327"/>
    </location>
</feature>
<reference evidence="2" key="2">
    <citation type="submission" date="2013-10" db="EMBL/GenBank/DDBJ databases">
        <authorList>
            <person name="Aslett M."/>
        </authorList>
    </citation>
    <scope>NUCLEOTIDE SEQUENCE [LARGE SCALE GENOMIC DNA]</scope>
    <source>
        <strain evidence="2">Weybridge</strain>
    </source>
</reference>
<feature type="region of interest" description="Disordered" evidence="1">
    <location>
        <begin position="1449"/>
        <end position="1484"/>
    </location>
</feature>
<organism evidence="2 3">
    <name type="scientific">Eimeria maxima</name>
    <name type="common">Coccidian parasite</name>
    <dbReference type="NCBI Taxonomy" id="5804"/>
    <lineage>
        <taxon>Eukaryota</taxon>
        <taxon>Sar</taxon>
        <taxon>Alveolata</taxon>
        <taxon>Apicomplexa</taxon>
        <taxon>Conoidasida</taxon>
        <taxon>Coccidia</taxon>
        <taxon>Eucoccidiorida</taxon>
        <taxon>Eimeriorina</taxon>
        <taxon>Eimeriidae</taxon>
        <taxon>Eimeria</taxon>
    </lineage>
</organism>
<feature type="compositionally biased region" description="Low complexity" evidence="1">
    <location>
        <begin position="538"/>
        <end position="559"/>
    </location>
</feature>
<feature type="compositionally biased region" description="Low complexity" evidence="1">
    <location>
        <begin position="580"/>
        <end position="614"/>
    </location>
</feature>
<dbReference type="GeneID" id="25337219"/>
<proteinExistence type="predicted"/>
<sequence length="2422" mass="254931">MTHIQQDGFGRESPQGPSVACSCGCDDFVTASLKSHGIIWRGVFSRSSGAAILISGKSFCSTGASLSLSRDGRFLALTDGCTLLLLDAAAAANAEAPTPHRGHLSSTVGLLRVSDCPTTPGEPSGSSQGGNPEGPPAYLGDSYQVSLLTHPAAEGPSGVSRRCVAGLRGGGCLCLGVTTRDGGVSLWLHREKEDPLPQVAKHSARWVCLQRLCLAADLGAEWRHQRTRDNALDSPPFVFHFLYRRNVDGSVAEVFKHRIQLSRCNWVGELEEPLVAAPAAPICFPCPSFLPQRQGQQTAGSNPCNSSERSSISNNNSNDSNSSNSSNTQTMVGLFSGSLVAVASQSFIAVFLVSGSHLQHAKCNQGCSSSSSSSSKDTSSRTSSSRSWRRPETAADIPYSSSSPSRACVSLGGRQPAVPAGAAAGGGAGGGGTAPGVPCGEDPSPVGPGGRPLRAATRRARAAVSAALAGELSSDEGALPRGACRPKSGGRKGRSAPPRGRGGPSAPRSAARNEEAEAGRGEEPQACETNGKVKLLQGSRTPRSTAAASRRGGRRAAGAAINRDEFAEYAEFGSLSSTSFAASDPQSCSSSSLSLANSSSNNSVSSNDGSDAGSLASEDDAAGGRRGKKVSKAKLKKSKLAVAGGAENWNAATPCASSLQQQQQQQQKWRLAADAAVEATEEERASAAAGLLQPLLLMVLVVPQSTITSSTSSSDINSSGCGWATPPTLLQDTVTDMAVSNPRVCSSSKAAASSGVPPEGSPHRGPLPASRGSQESVCCSFQLIAAAGSGAVWLFSCSFLVCLQQQQQLAESSGCRGHHHDTPDFLQPSARFCVEAITVAKPLLLFGPVGGPSGLLQLADVSDALLPLAGAEGKQAEAPATAHAEAVASRSLAENDQQDHHQQQEKQEMALLNCWRVAAFVCGSRLRAVVMRTCCCAAGAAAGATSDSVSAAVGCRHCLSGSPCCRWGDGDLEAEDTQPAIYRIEVPLFSASWSRVIQGPVVSLCLLPTVPLQLAAAAAQQVALLQRGDKPFLMLLAAVSKGALLPFVLYPDCNGQFLDSSNTSYCCRRMHLRWVLEPLAPVTSIHPTGRIEQLLMPRAAHSFRALAPEASDGGLAKVAAIAAKSAAAAAAALVTAAAAVEGAKECTHPVDEQQVVEGTAMAGLHQHCLIEEEEEEEQQKQPQKHNQQQQPYMLKENWREDGDPWGSLCPPSVKARRLNSLLSRRLLVLLPSPCGSLLFTLVQQNEVHLQLAVAPLAVSSAAVSLLSLEAQLLGLLQSARAAGGGFHGLPNSRNVHGGAAAAAVSTTEAAYLTDVTARAAAARCCAESHGLWALRLALRGPFQRFLSVPTAPKDAIKHRRRMLRGGASKDKDSRDTQEARKHGEDDEFSLVSDWDTDSAETAAAVSSRIPTNGGTGGDTLSAEPSHVVVTSASLLADMFRESKEKPLSFHSLQGPFNQGATTGEEPAATAATAATATPGGATERAAPEAIHMETGAAAVRRTLQSIWELALQGGAARDDALKGDNGGLWSALLETAEAMSLLRFLELSQQPARCATAAATEGRGSRCAEERPSSAVLPSSSAYCKGLASSLYQRRLIIAAAALRLRLIFAAIKGEKYRGEAALLLLQHMNALLACLLKRSRAPNCGAFLMAVSPTTRQQQLLPLLLLQESLHAKHLLRRDSNSSSTSSNSEALMLFAFEGTVSGSSSLSAFPPFQAITVEEDSMQELIRRFSGLDVPRGAAAAEAVNLGKAWLSFCPLCQCEGCSSSQPFRCYVCATYGHRFPACVQCLRCLYTESEGAKGAPLPNSRCTGDARADEGEEEIQTAAPSMQHSITFFYCFLCGAFVCGGEWPEPHASGGCGCGPRDAAISRGGRCCPACRGALRLALRHHEPSKVFPMMRPYLCAVQQQNQQSQDHRQSQEASASQTPTKQAGQRPKRSREISKPRRSGFSEHSETGLQEQQQEKLLVDREERQNQHLQQVDLQLKRLQQQQQKNLHSYSTPSNQRPHALDAVARMIATPTTTSSSNTSSSNNGSFSTLTSGGSSAVPEVHLDSVVLLSIAAHATRIQVWQRQRHQQDSIPLVPVVGLLLGPSKEDGGLDAISVTECAELPLSLLQQETSSSSPRCSCTCCISGRSVVQDSVLLRQALDKALVPLGIYFFTKSPVQQELPHAVTSLLTQAKWGSDFPLLVVFDYASHGASGLHKPPTQCFACLPSGSSDGSSGLRATATEAAPARLQQQIEAFECCACEPHPVLLREALGVCKRLCRPEAPTDTVPDDAAAATAAAVSSAAIDDEYFEALGMTGDAGENSGNRSTAAISASVRTVRSLQQLLQKLLPLSIWGPLLQEHQRAQQSQQNQQLQPVRPRPKFPCALKEQETETAAMAILAKATMGLAAAHATVIEHSDTAAALKAMQQLLSAETDI</sequence>
<feature type="compositionally biased region" description="Low complexity" evidence="1">
    <location>
        <begin position="462"/>
        <end position="472"/>
    </location>
</feature>
<feature type="compositionally biased region" description="Low complexity" evidence="1">
    <location>
        <begin position="495"/>
        <end position="510"/>
    </location>
</feature>
<keyword evidence="3" id="KW-1185">Reference proteome</keyword>
<dbReference type="EMBL" id="HG721884">
    <property type="protein sequence ID" value="CDJ60587.1"/>
    <property type="molecule type" value="Genomic_DNA"/>
</dbReference>
<dbReference type="RefSeq" id="XP_013337237.1">
    <property type="nucleotide sequence ID" value="XM_013481783.1"/>
</dbReference>
<evidence type="ECO:0000256" key="1">
    <source>
        <dbReference type="SAM" id="MobiDB-lite"/>
    </source>
</evidence>
<dbReference type="OrthoDB" id="10625655at2759"/>
<reference evidence="2" key="1">
    <citation type="submission" date="2013-10" db="EMBL/GenBank/DDBJ databases">
        <title>Genomic analysis of the causative agents of coccidiosis in chickens.</title>
        <authorList>
            <person name="Reid A.J."/>
            <person name="Blake D."/>
            <person name="Billington K."/>
            <person name="Browne H."/>
            <person name="Dunn M."/>
            <person name="Hung S."/>
            <person name="Kawahara F."/>
            <person name="Miranda-Saavedra D."/>
            <person name="Mourier T."/>
            <person name="Nagra H."/>
            <person name="Otto T.D."/>
            <person name="Rawlings N."/>
            <person name="Sanchez A."/>
            <person name="Sanders M."/>
            <person name="Subramaniam C."/>
            <person name="Tay Y."/>
            <person name="Dear P."/>
            <person name="Doerig C."/>
            <person name="Gruber A."/>
            <person name="Parkinson J."/>
            <person name="Shirley M."/>
            <person name="Wan K.L."/>
            <person name="Berriman M."/>
            <person name="Tomley F."/>
            <person name="Pain A."/>
        </authorList>
    </citation>
    <scope>NUCLEOTIDE SEQUENCE [LARGE SCALE GENOMIC DNA]</scope>
    <source>
        <strain evidence="2">Weybridge</strain>
    </source>
</reference>
<dbReference type="GO" id="GO:0016592">
    <property type="term" value="C:mediator complex"/>
    <property type="evidence" value="ECO:0007669"/>
    <property type="project" value="TreeGrafter"/>
</dbReference>
<feature type="compositionally biased region" description="Basic and acidic residues" evidence="1">
    <location>
        <begin position="1938"/>
        <end position="1954"/>
    </location>
</feature>
<feature type="compositionally biased region" description="Low complexity" evidence="1">
    <location>
        <begin position="412"/>
        <end position="422"/>
    </location>
</feature>
<dbReference type="InterPro" id="IPR051647">
    <property type="entry name" value="Mediator_comp_sub12"/>
</dbReference>
<accession>U6M8S5</accession>
<feature type="region of interest" description="Disordered" evidence="1">
    <location>
        <begin position="1173"/>
        <end position="1192"/>
    </location>
</feature>
<dbReference type="GO" id="GO:0003713">
    <property type="term" value="F:transcription coactivator activity"/>
    <property type="evidence" value="ECO:0007669"/>
    <property type="project" value="TreeGrafter"/>
</dbReference>
<feature type="region of interest" description="Disordered" evidence="1">
    <location>
        <begin position="1356"/>
        <end position="1424"/>
    </location>
</feature>
<feature type="compositionally biased region" description="Gly residues" evidence="1">
    <location>
        <begin position="423"/>
        <end position="434"/>
    </location>
</feature>
<gene>
    <name evidence="2" type="ORF">EMWEY_00032330</name>
</gene>
<feature type="compositionally biased region" description="Basic and acidic residues" evidence="1">
    <location>
        <begin position="511"/>
        <end position="523"/>
    </location>
</feature>
<feature type="compositionally biased region" description="Low complexity" evidence="1">
    <location>
        <begin position="368"/>
        <end position="386"/>
    </location>
</feature>
<feature type="compositionally biased region" description="Low complexity" evidence="1">
    <location>
        <begin position="1460"/>
        <end position="1484"/>
    </location>
</feature>
<feature type="region of interest" description="Disordered" evidence="1">
    <location>
        <begin position="749"/>
        <end position="769"/>
    </location>
</feature>
<evidence type="ECO:0000313" key="2">
    <source>
        <dbReference type="EMBL" id="CDJ60587.1"/>
    </source>
</evidence>
<dbReference type="PANTHER" id="PTHR46007:SF8">
    <property type="entry name" value="C2H2-TYPE DOMAIN-CONTAINING PROTEIN"/>
    <property type="match status" value="1"/>
</dbReference>
<feature type="compositionally biased region" description="Basic and acidic residues" evidence="1">
    <location>
        <begin position="1367"/>
        <end position="1384"/>
    </location>
</feature>